<dbReference type="AlphaFoldDB" id="A0A078AP60"/>
<proteinExistence type="predicted"/>
<sequence>MGKSKHNDDDKDQGHKKHRSKSAKLKKKHDAKKNKRKIKEQRKLGKLQKKEKDKIKRLKLASESFSNKVSSEDLFNIKKIIGKLVNHNHSSIKELPELFEMLDGGYEADISTLEDSYVMQKLNKVLKLMRLKRNPDNKLEFTKKEKLHDFKMKAMIQHFIDEIQNENKKDEDESDRSDNEDSDESGASSDSDNDRKKSKKSKVKRSKHSDSDSGSDSGSEDSESEEEIKQQSYNRKNDDKLLKLTQKINEMQYRKVEQQSSDEEVGPKINDMDSKANEFLEQTMGIIQKDKSEYQGPSRELEDELTRMFSGAAGKRQKLNNATDDQIKDPKKYLGVIDKKLNEDEEDERQRAIREYMDEYNTQFRTKTLMEEHQTKKYADKSKDKRSKNHKLQDRMTKSFDKEKDLKYAGMDSQKAFGIINKNNLDKRFAPSGSYL</sequence>
<feature type="compositionally biased region" description="Basic residues" evidence="1">
    <location>
        <begin position="14"/>
        <end position="47"/>
    </location>
</feature>
<feature type="compositionally biased region" description="Basic and acidic residues" evidence="1">
    <location>
        <begin position="164"/>
        <end position="179"/>
    </location>
</feature>
<dbReference type="InterPro" id="IPR022226">
    <property type="entry name" value="DUF3752"/>
</dbReference>
<dbReference type="EMBL" id="CCKQ01012299">
    <property type="protein sequence ID" value="CDW83909.1"/>
    <property type="molecule type" value="Genomic_DNA"/>
</dbReference>
<organism evidence="3 4">
    <name type="scientific">Stylonychia lemnae</name>
    <name type="common">Ciliate</name>
    <dbReference type="NCBI Taxonomy" id="5949"/>
    <lineage>
        <taxon>Eukaryota</taxon>
        <taxon>Sar</taxon>
        <taxon>Alveolata</taxon>
        <taxon>Ciliophora</taxon>
        <taxon>Intramacronucleata</taxon>
        <taxon>Spirotrichea</taxon>
        <taxon>Stichotrichia</taxon>
        <taxon>Sporadotrichida</taxon>
        <taxon>Oxytrichidae</taxon>
        <taxon>Stylonychinae</taxon>
        <taxon>Stylonychia</taxon>
    </lineage>
</organism>
<reference evidence="3 4" key="1">
    <citation type="submission" date="2014-06" db="EMBL/GenBank/DDBJ databases">
        <authorList>
            <person name="Swart Estienne"/>
        </authorList>
    </citation>
    <scope>NUCLEOTIDE SEQUENCE [LARGE SCALE GENOMIC DNA]</scope>
    <source>
        <strain evidence="3 4">130c</strain>
    </source>
</reference>
<dbReference type="Proteomes" id="UP000039865">
    <property type="component" value="Unassembled WGS sequence"/>
</dbReference>
<dbReference type="OMA" id="APIFKKV"/>
<accession>A0A078AP60</accession>
<name>A0A078AP60_STYLE</name>
<feature type="region of interest" description="Disordered" evidence="1">
    <location>
        <begin position="367"/>
        <end position="404"/>
    </location>
</feature>
<feature type="domain" description="DUF3752" evidence="2">
    <location>
        <begin position="327"/>
        <end position="429"/>
    </location>
</feature>
<feature type="compositionally biased region" description="Basic and acidic residues" evidence="1">
    <location>
        <begin position="368"/>
        <end position="383"/>
    </location>
</feature>
<evidence type="ECO:0000313" key="4">
    <source>
        <dbReference type="Proteomes" id="UP000039865"/>
    </source>
</evidence>
<gene>
    <name evidence="3" type="primary">Contig19453.g20626</name>
    <name evidence="3" type="ORF">STYLEM_12962</name>
</gene>
<evidence type="ECO:0000259" key="2">
    <source>
        <dbReference type="Pfam" id="PF12572"/>
    </source>
</evidence>
<protein>
    <recommendedName>
        <fullName evidence="2">DUF3752 domain-containing protein</fullName>
    </recommendedName>
</protein>
<feature type="compositionally biased region" description="Basic residues" evidence="1">
    <location>
        <begin position="196"/>
        <end position="207"/>
    </location>
</feature>
<dbReference type="OrthoDB" id="10679418at2759"/>
<feature type="compositionally biased region" description="Basic and acidic residues" evidence="1">
    <location>
        <begin position="1"/>
        <end position="13"/>
    </location>
</feature>
<keyword evidence="4" id="KW-1185">Reference proteome</keyword>
<dbReference type="InParanoid" id="A0A078AP60"/>
<evidence type="ECO:0000313" key="3">
    <source>
        <dbReference type="EMBL" id="CDW83909.1"/>
    </source>
</evidence>
<dbReference type="Pfam" id="PF12572">
    <property type="entry name" value="DUF3752"/>
    <property type="match status" value="1"/>
</dbReference>
<evidence type="ECO:0000256" key="1">
    <source>
        <dbReference type="SAM" id="MobiDB-lite"/>
    </source>
</evidence>
<feature type="compositionally biased region" description="Basic and acidic residues" evidence="1">
    <location>
        <begin position="391"/>
        <end position="404"/>
    </location>
</feature>
<feature type="region of interest" description="Disordered" evidence="1">
    <location>
        <begin position="1"/>
        <end position="52"/>
    </location>
</feature>
<feature type="region of interest" description="Disordered" evidence="1">
    <location>
        <begin position="164"/>
        <end position="241"/>
    </location>
</feature>